<reference evidence="5" key="2">
    <citation type="submission" date="2025-09" db="UniProtKB">
        <authorList>
            <consortium name="Ensembl"/>
        </authorList>
    </citation>
    <scope>IDENTIFICATION</scope>
</reference>
<keyword evidence="3" id="KW-0812">Transmembrane</keyword>
<keyword evidence="6" id="KW-1185">Reference proteome</keyword>
<evidence type="ECO:0000256" key="3">
    <source>
        <dbReference type="SAM" id="Phobius"/>
    </source>
</evidence>
<dbReference type="GO" id="GO:0038023">
    <property type="term" value="F:signaling receptor activity"/>
    <property type="evidence" value="ECO:0007669"/>
    <property type="project" value="TreeGrafter"/>
</dbReference>
<evidence type="ECO:0000259" key="4">
    <source>
        <dbReference type="PROSITE" id="PS50050"/>
    </source>
</evidence>
<dbReference type="SUPFAM" id="SSF57586">
    <property type="entry name" value="TNF receptor-like"/>
    <property type="match status" value="1"/>
</dbReference>
<dbReference type="Ensembl" id="ENSAPOT00000024481.1">
    <property type="protein sequence ID" value="ENSAPOP00000031470.1"/>
    <property type="gene ID" value="ENSAPOG00000018724.1"/>
</dbReference>
<keyword evidence="3" id="KW-0472">Membrane</keyword>
<feature type="transmembrane region" description="Helical" evidence="3">
    <location>
        <begin position="245"/>
        <end position="265"/>
    </location>
</feature>
<evidence type="ECO:0000313" key="5">
    <source>
        <dbReference type="Ensembl" id="ENSAPOP00000031470.1"/>
    </source>
</evidence>
<evidence type="ECO:0000313" key="6">
    <source>
        <dbReference type="Proteomes" id="UP000257200"/>
    </source>
</evidence>
<evidence type="ECO:0000256" key="2">
    <source>
        <dbReference type="SAM" id="MobiDB-lite"/>
    </source>
</evidence>
<dbReference type="PROSITE" id="PS50050">
    <property type="entry name" value="TNFR_NGFR_2"/>
    <property type="match status" value="1"/>
</dbReference>
<name>A0A3Q1HUS5_9TELE</name>
<organism evidence="5 6">
    <name type="scientific">Acanthochromis polyacanthus</name>
    <name type="common">spiny chromis</name>
    <dbReference type="NCBI Taxonomy" id="80966"/>
    <lineage>
        <taxon>Eukaryota</taxon>
        <taxon>Metazoa</taxon>
        <taxon>Chordata</taxon>
        <taxon>Craniata</taxon>
        <taxon>Vertebrata</taxon>
        <taxon>Euteleostomi</taxon>
        <taxon>Actinopterygii</taxon>
        <taxon>Neopterygii</taxon>
        <taxon>Teleostei</taxon>
        <taxon>Neoteleostei</taxon>
        <taxon>Acanthomorphata</taxon>
        <taxon>Ovalentaria</taxon>
        <taxon>Pomacentridae</taxon>
        <taxon>Acanthochromis</taxon>
    </lineage>
</organism>
<dbReference type="GeneTree" id="ENSGT00730000113394"/>
<feature type="domain" description="TNFR-Cys" evidence="4">
    <location>
        <begin position="70"/>
        <end position="112"/>
    </location>
</feature>
<dbReference type="FunCoup" id="A0A3Q1HUS5">
    <property type="interactions" value="117"/>
</dbReference>
<dbReference type="InParanoid" id="A0A3Q1HUS5"/>
<dbReference type="PANTHER" id="PTHR47139:SF3">
    <property type="entry name" value="SI:CH73-361P23.3"/>
    <property type="match status" value="1"/>
</dbReference>
<feature type="disulfide bond" evidence="1">
    <location>
        <begin position="71"/>
        <end position="86"/>
    </location>
</feature>
<feature type="region of interest" description="Disordered" evidence="2">
    <location>
        <begin position="284"/>
        <end position="308"/>
    </location>
</feature>
<feature type="repeat" description="TNFR-Cys" evidence="1">
    <location>
        <begin position="70"/>
        <end position="112"/>
    </location>
</feature>
<dbReference type="SMART" id="SM00208">
    <property type="entry name" value="TNFR"/>
    <property type="match status" value="2"/>
</dbReference>
<keyword evidence="1" id="KW-1015">Disulfide bond</keyword>
<dbReference type="Proteomes" id="UP000257200">
    <property type="component" value="Unplaced"/>
</dbReference>
<reference evidence="5" key="1">
    <citation type="submission" date="2025-08" db="UniProtKB">
        <authorList>
            <consortium name="Ensembl"/>
        </authorList>
    </citation>
    <scope>IDENTIFICATION</scope>
</reference>
<dbReference type="PANTHER" id="PTHR47139">
    <property type="entry name" value="TUMOR NECROSIS FACTOR RECEPTOR SUPERFAMILY MEMBER 9"/>
    <property type="match status" value="1"/>
</dbReference>
<sequence>MNSLSIWMQKLALKVKYDFLVLPIFLLAYSRQYCQILFLLMCFKYLTAHCFFWLCETNEGHGVVRGNCVACREHYYQDVERASVPCKPCTICAKNTGSTIEQECTKMTDRKCKCREGFVSREKDHSICKCNSGFEQKDGVCSECADGHFSYGTGACQRWKDCKTAGVKVEGTKTSDVICNDERNSNVPNPPPHTYTTVDSLSRLTAYRPSEGAPTQKMQTTTSTAATPLATLRGKEQPSNTGNHIGIALLMLGIIGLVALTALTCKLNITPCWVKKTAVPKQDSFCGRPVEESGDDSSSSLKLNPGEP</sequence>
<dbReference type="GO" id="GO:0042127">
    <property type="term" value="P:regulation of cell population proliferation"/>
    <property type="evidence" value="ECO:0007669"/>
    <property type="project" value="TreeGrafter"/>
</dbReference>
<comment type="caution">
    <text evidence="1">Lacks conserved residue(s) required for the propagation of feature annotation.</text>
</comment>
<proteinExistence type="predicted"/>
<dbReference type="Gene3D" id="2.10.50.10">
    <property type="entry name" value="Tumor Necrosis Factor Receptor, subunit A, domain 2"/>
    <property type="match status" value="2"/>
</dbReference>
<keyword evidence="3" id="KW-1133">Transmembrane helix</keyword>
<protein>
    <recommendedName>
        <fullName evidence="4">TNFR-Cys domain-containing protein</fullName>
    </recommendedName>
</protein>
<accession>A0A3Q1HUS5</accession>
<dbReference type="AlphaFoldDB" id="A0A3Q1HUS5"/>
<evidence type="ECO:0000256" key="1">
    <source>
        <dbReference type="PROSITE-ProRule" id="PRU00206"/>
    </source>
</evidence>
<dbReference type="InterPro" id="IPR001368">
    <property type="entry name" value="TNFR/NGFR_Cys_rich_reg"/>
</dbReference>